<evidence type="ECO:0000313" key="8">
    <source>
        <dbReference type="Proteomes" id="UP001189429"/>
    </source>
</evidence>
<dbReference type="InterPro" id="IPR000571">
    <property type="entry name" value="Znf_CCCH"/>
</dbReference>
<feature type="domain" description="C3H1-type" evidence="6">
    <location>
        <begin position="41"/>
        <end position="69"/>
    </location>
</feature>
<dbReference type="Gene3D" id="4.10.1000.10">
    <property type="entry name" value="Zinc finger, CCCH-type"/>
    <property type="match status" value="1"/>
</dbReference>
<dbReference type="SMART" id="SM00356">
    <property type="entry name" value="ZnF_C3H1"/>
    <property type="match status" value="1"/>
</dbReference>
<feature type="region of interest" description="Disordered" evidence="5">
    <location>
        <begin position="128"/>
        <end position="162"/>
    </location>
</feature>
<evidence type="ECO:0000256" key="1">
    <source>
        <dbReference type="ARBA" id="ARBA00022723"/>
    </source>
</evidence>
<sequence>MHRRFQVGVPPPREPVATPDVSSRSGDARPEEPGEDPFKDLWKTRPCRWFVVEGRCQFGDGCMHAHSAGELRPLPERHRAPEAAHWQGRAVCIGLIDQALFHGAPGPRTTSIPCSTSATASRAWAIRSPAGATRPASSRPRATPTVGASRSTRTCARPLTST</sequence>
<dbReference type="SUPFAM" id="SSF90229">
    <property type="entry name" value="CCCH zinc finger"/>
    <property type="match status" value="1"/>
</dbReference>
<reference evidence="7" key="1">
    <citation type="submission" date="2023-10" db="EMBL/GenBank/DDBJ databases">
        <authorList>
            <person name="Chen Y."/>
            <person name="Shah S."/>
            <person name="Dougan E. K."/>
            <person name="Thang M."/>
            <person name="Chan C."/>
        </authorList>
    </citation>
    <scope>NUCLEOTIDE SEQUENCE [LARGE SCALE GENOMIC DNA]</scope>
</reference>
<keyword evidence="3 4" id="KW-0862">Zinc</keyword>
<evidence type="ECO:0000256" key="4">
    <source>
        <dbReference type="PROSITE-ProRule" id="PRU00723"/>
    </source>
</evidence>
<comment type="caution">
    <text evidence="7">The sequence shown here is derived from an EMBL/GenBank/DDBJ whole genome shotgun (WGS) entry which is preliminary data.</text>
</comment>
<evidence type="ECO:0000256" key="3">
    <source>
        <dbReference type="ARBA" id="ARBA00022833"/>
    </source>
</evidence>
<keyword evidence="8" id="KW-1185">Reference proteome</keyword>
<organism evidence="7 8">
    <name type="scientific">Prorocentrum cordatum</name>
    <dbReference type="NCBI Taxonomy" id="2364126"/>
    <lineage>
        <taxon>Eukaryota</taxon>
        <taxon>Sar</taxon>
        <taxon>Alveolata</taxon>
        <taxon>Dinophyceae</taxon>
        <taxon>Prorocentrales</taxon>
        <taxon>Prorocentraceae</taxon>
        <taxon>Prorocentrum</taxon>
    </lineage>
</organism>
<keyword evidence="2 4" id="KW-0863">Zinc-finger</keyword>
<feature type="compositionally biased region" description="Polar residues" evidence="5">
    <location>
        <begin position="146"/>
        <end position="162"/>
    </location>
</feature>
<evidence type="ECO:0000256" key="5">
    <source>
        <dbReference type="SAM" id="MobiDB-lite"/>
    </source>
</evidence>
<feature type="region of interest" description="Disordered" evidence="5">
    <location>
        <begin position="1"/>
        <end position="37"/>
    </location>
</feature>
<evidence type="ECO:0000259" key="6">
    <source>
        <dbReference type="PROSITE" id="PS50103"/>
    </source>
</evidence>
<feature type="zinc finger region" description="C3H1-type" evidence="4">
    <location>
        <begin position="41"/>
        <end position="69"/>
    </location>
</feature>
<dbReference type="Proteomes" id="UP001189429">
    <property type="component" value="Unassembled WGS sequence"/>
</dbReference>
<proteinExistence type="predicted"/>
<gene>
    <name evidence="7" type="ORF">PCOR1329_LOCUS82490</name>
</gene>
<feature type="compositionally biased region" description="Basic and acidic residues" evidence="5">
    <location>
        <begin position="26"/>
        <end position="37"/>
    </location>
</feature>
<accession>A0ABN9Y691</accession>
<dbReference type="InterPro" id="IPR036855">
    <property type="entry name" value="Znf_CCCH_sf"/>
</dbReference>
<name>A0ABN9Y691_9DINO</name>
<keyword evidence="1 4" id="KW-0479">Metal-binding</keyword>
<protein>
    <recommendedName>
        <fullName evidence="6">C3H1-type domain-containing protein</fullName>
    </recommendedName>
</protein>
<dbReference type="PROSITE" id="PS50103">
    <property type="entry name" value="ZF_C3H1"/>
    <property type="match status" value="1"/>
</dbReference>
<evidence type="ECO:0000256" key="2">
    <source>
        <dbReference type="ARBA" id="ARBA00022771"/>
    </source>
</evidence>
<dbReference type="EMBL" id="CAUYUJ010021866">
    <property type="protein sequence ID" value="CAK0907489.1"/>
    <property type="molecule type" value="Genomic_DNA"/>
</dbReference>
<evidence type="ECO:0000313" key="7">
    <source>
        <dbReference type="EMBL" id="CAK0907489.1"/>
    </source>
</evidence>